<proteinExistence type="inferred from homology"/>
<dbReference type="GO" id="GO:0005829">
    <property type="term" value="C:cytosol"/>
    <property type="evidence" value="ECO:0007669"/>
    <property type="project" value="TreeGrafter"/>
</dbReference>
<evidence type="ECO:0000256" key="3">
    <source>
        <dbReference type="ARBA" id="ARBA00022884"/>
    </source>
</evidence>
<dbReference type="GO" id="GO:0003735">
    <property type="term" value="F:structural constituent of ribosome"/>
    <property type="evidence" value="ECO:0007669"/>
    <property type="project" value="InterPro"/>
</dbReference>
<dbReference type="PANTHER" id="PTHR10871">
    <property type="entry name" value="30S RIBOSOMAL PROTEIN S13/40S RIBOSOMAL PROTEIN S18"/>
    <property type="match status" value="1"/>
</dbReference>
<dbReference type="SUPFAM" id="SSF46946">
    <property type="entry name" value="S13-like H2TH domain"/>
    <property type="match status" value="1"/>
</dbReference>
<dbReference type="PANTHER" id="PTHR10871:SF1">
    <property type="entry name" value="SMALL RIBOSOMAL SUBUNIT PROTEIN US13M"/>
    <property type="match status" value="1"/>
</dbReference>
<protein>
    <recommendedName>
        <fullName evidence="6 7">Small ribosomal subunit protein uS13</fullName>
    </recommendedName>
</protein>
<evidence type="ECO:0000256" key="4">
    <source>
        <dbReference type="ARBA" id="ARBA00022980"/>
    </source>
</evidence>
<comment type="subunit">
    <text evidence="7">Part of the 30S ribosomal subunit. Forms a loose heterodimer with protein S19. Forms two bridges to the 50S subunit in the 70S ribosome.</text>
</comment>
<dbReference type="FunFam" id="1.10.8.50:FF:000001">
    <property type="entry name" value="30S ribosomal protein S13"/>
    <property type="match status" value="1"/>
</dbReference>
<dbReference type="InterPro" id="IPR010979">
    <property type="entry name" value="Ribosomal_uS13-like_H2TH"/>
</dbReference>
<gene>
    <name evidence="7" type="primary">rpsM</name>
    <name evidence="9" type="ORF">A2117_00295</name>
</gene>
<dbReference type="GO" id="GO:0000049">
    <property type="term" value="F:tRNA binding"/>
    <property type="evidence" value="ECO:0007669"/>
    <property type="project" value="UniProtKB-UniRule"/>
</dbReference>
<dbReference type="AlphaFoldDB" id="A0A1G2QPP5"/>
<dbReference type="HAMAP" id="MF_01315">
    <property type="entry name" value="Ribosomal_uS13"/>
    <property type="match status" value="1"/>
</dbReference>
<keyword evidence="5 7" id="KW-0687">Ribonucleoprotein</keyword>
<dbReference type="Gene3D" id="1.10.8.50">
    <property type="match status" value="1"/>
</dbReference>
<dbReference type="InterPro" id="IPR019980">
    <property type="entry name" value="Ribosomal_uS13_bac-type"/>
</dbReference>
<dbReference type="PROSITE" id="PS00646">
    <property type="entry name" value="RIBOSOMAL_S13_1"/>
    <property type="match status" value="1"/>
</dbReference>
<dbReference type="GO" id="GO:0006412">
    <property type="term" value="P:translation"/>
    <property type="evidence" value="ECO:0007669"/>
    <property type="project" value="UniProtKB-UniRule"/>
</dbReference>
<evidence type="ECO:0000256" key="6">
    <source>
        <dbReference type="ARBA" id="ARBA00035166"/>
    </source>
</evidence>
<dbReference type="Gene3D" id="4.10.910.10">
    <property type="entry name" value="30s ribosomal protein s13, domain 2"/>
    <property type="match status" value="1"/>
</dbReference>
<dbReference type="InterPro" id="IPR027437">
    <property type="entry name" value="Rbsml_uS13_C"/>
</dbReference>
<dbReference type="GO" id="GO:0015935">
    <property type="term" value="C:small ribosomal subunit"/>
    <property type="evidence" value="ECO:0007669"/>
    <property type="project" value="TreeGrafter"/>
</dbReference>
<keyword evidence="3 7" id="KW-0694">RNA-binding</keyword>
<evidence type="ECO:0000256" key="2">
    <source>
        <dbReference type="ARBA" id="ARBA00022730"/>
    </source>
</evidence>
<dbReference type="PROSITE" id="PS50159">
    <property type="entry name" value="RIBOSOMAL_S13_2"/>
    <property type="match status" value="1"/>
</dbReference>
<dbReference type="NCBIfam" id="TIGR03631">
    <property type="entry name" value="uS13_bact"/>
    <property type="match status" value="1"/>
</dbReference>
<dbReference type="PIRSF" id="PIRSF002134">
    <property type="entry name" value="Ribosomal_S13"/>
    <property type="match status" value="1"/>
</dbReference>
<dbReference type="InterPro" id="IPR018269">
    <property type="entry name" value="Ribosomal_uS13_CS"/>
</dbReference>
<dbReference type="Proteomes" id="UP000179245">
    <property type="component" value="Unassembled WGS sequence"/>
</dbReference>
<dbReference type="InterPro" id="IPR001892">
    <property type="entry name" value="Ribosomal_uS13"/>
</dbReference>
<comment type="caution">
    <text evidence="9">The sequence shown here is derived from an EMBL/GenBank/DDBJ whole genome shotgun (WGS) entry which is preliminary data.</text>
</comment>
<evidence type="ECO:0000256" key="5">
    <source>
        <dbReference type="ARBA" id="ARBA00023274"/>
    </source>
</evidence>
<evidence type="ECO:0000256" key="8">
    <source>
        <dbReference type="RuleBase" id="RU003830"/>
    </source>
</evidence>
<organism evidence="9 10">
    <name type="scientific">Candidatus Wildermuthbacteria bacterium GWA2_46_15</name>
    <dbReference type="NCBI Taxonomy" id="1802443"/>
    <lineage>
        <taxon>Bacteria</taxon>
        <taxon>Candidatus Wildermuthiibacteriota</taxon>
    </lineage>
</organism>
<evidence type="ECO:0000256" key="1">
    <source>
        <dbReference type="ARBA" id="ARBA00008080"/>
    </source>
</evidence>
<dbReference type="Pfam" id="PF00416">
    <property type="entry name" value="Ribosomal_S13"/>
    <property type="match status" value="1"/>
</dbReference>
<reference evidence="9 10" key="1">
    <citation type="journal article" date="2016" name="Nat. Commun.">
        <title>Thousands of microbial genomes shed light on interconnected biogeochemical processes in an aquifer system.</title>
        <authorList>
            <person name="Anantharaman K."/>
            <person name="Brown C.T."/>
            <person name="Hug L.A."/>
            <person name="Sharon I."/>
            <person name="Castelle C.J."/>
            <person name="Probst A.J."/>
            <person name="Thomas B.C."/>
            <person name="Singh A."/>
            <person name="Wilkins M.J."/>
            <person name="Karaoz U."/>
            <person name="Brodie E.L."/>
            <person name="Williams K.H."/>
            <person name="Hubbard S.S."/>
            <person name="Banfield J.F."/>
        </authorList>
    </citation>
    <scope>NUCLEOTIDE SEQUENCE [LARGE SCALE GENOMIC DNA]</scope>
</reference>
<name>A0A1G2QPP5_9BACT</name>
<dbReference type="STRING" id="1802443.A2117_00295"/>
<evidence type="ECO:0000313" key="10">
    <source>
        <dbReference type="Proteomes" id="UP000179245"/>
    </source>
</evidence>
<accession>A0A1G2QPP5</accession>
<keyword evidence="7" id="KW-0820">tRNA-binding</keyword>
<evidence type="ECO:0000313" key="9">
    <source>
        <dbReference type="EMBL" id="OHA62069.1"/>
    </source>
</evidence>
<comment type="similarity">
    <text evidence="1 7 8">Belongs to the universal ribosomal protein uS13 family.</text>
</comment>
<sequence>MPRIVGINIPENKHIEIALTYIYGIGRPLSRKVLTEAGIPFDKKAADLTPQELNRLKELIDKDYKTEGDLRRQVMTNIKRLKDIGSWRGLRHAKKLPVRGQKTKTNTRTVRGNVRKTVGSGRKPAAEPT</sequence>
<keyword evidence="2 7" id="KW-0699">rRNA-binding</keyword>
<comment type="function">
    <text evidence="7">Located at the top of the head of the 30S subunit, it contacts several helices of the 16S rRNA. In the 70S ribosome it contacts the 23S rRNA (bridge B1a) and protein L5 of the 50S subunit (bridge B1b), connecting the 2 subunits; these bridges are implicated in subunit movement. Contacts the tRNAs in the A and P-sites.</text>
</comment>
<dbReference type="EMBL" id="MHTO01000021">
    <property type="protein sequence ID" value="OHA62069.1"/>
    <property type="molecule type" value="Genomic_DNA"/>
</dbReference>
<keyword evidence="4 7" id="KW-0689">Ribosomal protein</keyword>
<evidence type="ECO:0000256" key="7">
    <source>
        <dbReference type="HAMAP-Rule" id="MF_01315"/>
    </source>
</evidence>
<dbReference type="GO" id="GO:0019843">
    <property type="term" value="F:rRNA binding"/>
    <property type="evidence" value="ECO:0007669"/>
    <property type="project" value="UniProtKB-UniRule"/>
</dbReference>